<dbReference type="InterPro" id="IPR003593">
    <property type="entry name" value="AAA+_ATPase"/>
</dbReference>
<dbReference type="eggNOG" id="COG1136">
    <property type="taxonomic scope" value="Bacteria"/>
</dbReference>
<dbReference type="InterPro" id="IPR019895">
    <property type="entry name" value="L_ocin_972_ABC"/>
</dbReference>
<evidence type="ECO:0000256" key="1">
    <source>
        <dbReference type="ARBA" id="ARBA00022448"/>
    </source>
</evidence>
<dbReference type="STRING" id="322505.SAMN04487836_12817"/>
<evidence type="ECO:0000256" key="2">
    <source>
        <dbReference type="ARBA" id="ARBA00022741"/>
    </source>
</evidence>
<dbReference type="GO" id="GO:0005524">
    <property type="term" value="F:ATP binding"/>
    <property type="evidence" value="ECO:0007669"/>
    <property type="project" value="UniProtKB-KW"/>
</dbReference>
<keyword evidence="2" id="KW-0547">Nucleotide-binding</keyword>
<dbReference type="PROSITE" id="PS00211">
    <property type="entry name" value="ABC_TRANSPORTER_1"/>
    <property type="match status" value="1"/>
</dbReference>
<sequence>MRKPIIVVENLAKTFGGITVLDDINMQINEGEMVAIVGESGCGKTTLLNILGLISLPTSGSYTIKGKNIRNINTKDAMLLRRHTIGYLFQNYGLVEDETVEWNLKLAYAYKKTNKKLQRKEMENLLNEFQLADKLKNKVYQLSGGEQQRLALIKLMIKDCEIILADEPTGSLDETNKDLVIHKLIDMNKHNKTIIIVTHDMHVAHSCQRIIKLRKTKDNFTKERSNSRYQKNHPYLV</sequence>
<feature type="domain" description="ABC transporter" evidence="4">
    <location>
        <begin position="6"/>
        <end position="233"/>
    </location>
</feature>
<dbReference type="GO" id="GO:0005886">
    <property type="term" value="C:plasma membrane"/>
    <property type="evidence" value="ECO:0007669"/>
    <property type="project" value="TreeGrafter"/>
</dbReference>
<keyword evidence="1" id="KW-0813">Transport</keyword>
<dbReference type="InterPro" id="IPR027417">
    <property type="entry name" value="P-loop_NTPase"/>
</dbReference>
<evidence type="ECO:0000256" key="3">
    <source>
        <dbReference type="ARBA" id="ARBA00022840"/>
    </source>
</evidence>
<dbReference type="GO" id="GO:0016887">
    <property type="term" value="F:ATP hydrolysis activity"/>
    <property type="evidence" value="ECO:0007669"/>
    <property type="project" value="InterPro"/>
</dbReference>
<dbReference type="InterPro" id="IPR017911">
    <property type="entry name" value="MacB-like_ATP-bd"/>
</dbReference>
<dbReference type="GO" id="GO:0022857">
    <property type="term" value="F:transmembrane transporter activity"/>
    <property type="evidence" value="ECO:0007669"/>
    <property type="project" value="TreeGrafter"/>
</dbReference>
<dbReference type="InterPro" id="IPR017871">
    <property type="entry name" value="ABC_transporter-like_CS"/>
</dbReference>
<name>A0A1H6WCZ8_9FIRM</name>
<accession>A0A1H6WCZ8</accession>
<dbReference type="OrthoDB" id="9791546at2"/>
<dbReference type="NCBIfam" id="TIGR03608">
    <property type="entry name" value="L_ocin_972_ABC"/>
    <property type="match status" value="1"/>
</dbReference>
<keyword evidence="3 5" id="KW-0067">ATP-binding</keyword>
<evidence type="ECO:0000313" key="6">
    <source>
        <dbReference type="Proteomes" id="UP000183028"/>
    </source>
</evidence>
<dbReference type="PROSITE" id="PS50893">
    <property type="entry name" value="ABC_TRANSPORTER_2"/>
    <property type="match status" value="1"/>
</dbReference>
<dbReference type="CDD" id="cd03255">
    <property type="entry name" value="ABC_MJ0796_LolCDE_FtsE"/>
    <property type="match status" value="1"/>
</dbReference>
<reference evidence="6" key="1">
    <citation type="submission" date="2016-10" db="EMBL/GenBank/DDBJ databases">
        <authorList>
            <person name="Varghese N."/>
        </authorList>
    </citation>
    <scope>NUCLEOTIDE SEQUENCE [LARGE SCALE GENOMIC DNA]</scope>
    <source>
        <strain evidence="6">DSM 20406</strain>
    </source>
</reference>
<dbReference type="Pfam" id="PF00005">
    <property type="entry name" value="ABC_tran"/>
    <property type="match status" value="1"/>
</dbReference>
<evidence type="ECO:0000259" key="4">
    <source>
        <dbReference type="PROSITE" id="PS50893"/>
    </source>
</evidence>
<dbReference type="SUPFAM" id="SSF52540">
    <property type="entry name" value="P-loop containing nucleoside triphosphate hydrolases"/>
    <property type="match status" value="1"/>
</dbReference>
<dbReference type="EMBL" id="FNYK01000064">
    <property type="protein sequence ID" value="SEJ14901.1"/>
    <property type="molecule type" value="Genomic_DNA"/>
</dbReference>
<proteinExistence type="predicted"/>
<dbReference type="PANTHER" id="PTHR24220">
    <property type="entry name" value="IMPORT ATP-BINDING PROTEIN"/>
    <property type="match status" value="1"/>
</dbReference>
<protein>
    <submittedName>
        <fullName evidence="5">Putative ABC transport system ATP-binding protein</fullName>
    </submittedName>
</protein>
<dbReference type="PANTHER" id="PTHR24220:SF86">
    <property type="entry name" value="ABC TRANSPORTER ABCH.1"/>
    <property type="match status" value="1"/>
</dbReference>
<gene>
    <name evidence="5" type="ORF">SAMN04487834_10645</name>
</gene>
<dbReference type="Proteomes" id="UP000183028">
    <property type="component" value="Unassembled WGS sequence"/>
</dbReference>
<dbReference type="Gene3D" id="3.40.50.300">
    <property type="entry name" value="P-loop containing nucleotide triphosphate hydrolases"/>
    <property type="match status" value="1"/>
</dbReference>
<dbReference type="InterPro" id="IPR015854">
    <property type="entry name" value="ABC_transpr_LolD-like"/>
</dbReference>
<dbReference type="SMART" id="SM00382">
    <property type="entry name" value="AAA"/>
    <property type="match status" value="1"/>
</dbReference>
<evidence type="ECO:0000313" key="5">
    <source>
        <dbReference type="EMBL" id="SEJ14901.1"/>
    </source>
</evidence>
<keyword evidence="6" id="KW-1185">Reference proteome</keyword>
<organism evidence="5 6">
    <name type="scientific">Sharpea azabuensis</name>
    <dbReference type="NCBI Taxonomy" id="322505"/>
    <lineage>
        <taxon>Bacteria</taxon>
        <taxon>Bacillati</taxon>
        <taxon>Bacillota</taxon>
        <taxon>Erysipelotrichia</taxon>
        <taxon>Erysipelotrichales</taxon>
        <taxon>Coprobacillaceae</taxon>
        <taxon>Sharpea</taxon>
    </lineage>
</organism>
<dbReference type="AlphaFoldDB" id="A0A1H6WCZ8"/>
<dbReference type="RefSeq" id="WP_074732640.1">
    <property type="nucleotide sequence ID" value="NZ_FNYK01000064.1"/>
</dbReference>
<dbReference type="InterPro" id="IPR003439">
    <property type="entry name" value="ABC_transporter-like_ATP-bd"/>
</dbReference>